<evidence type="ECO:0000256" key="12">
    <source>
        <dbReference type="RuleBase" id="RU004466"/>
    </source>
</evidence>
<protein>
    <recommendedName>
        <fullName evidence="4">Farnesyl diphosphate synthase</fullName>
        <ecNumber evidence="3">2.5.1.10</ecNumber>
    </recommendedName>
    <alternativeName>
        <fullName evidence="10">(2E,6E)-farnesyl diphosphate synthase</fullName>
    </alternativeName>
    <alternativeName>
        <fullName evidence="9">Geranyltranstransferase</fullName>
    </alternativeName>
</protein>
<evidence type="ECO:0000313" key="14">
    <source>
        <dbReference type="Proteomes" id="UP000327194"/>
    </source>
</evidence>
<dbReference type="SFLD" id="SFLDS00005">
    <property type="entry name" value="Isoprenoid_Synthase_Type_I"/>
    <property type="match status" value="1"/>
</dbReference>
<dbReference type="InterPro" id="IPR053378">
    <property type="entry name" value="Prenyl_diphosphate_synthase"/>
</dbReference>
<comment type="cofactor">
    <cofactor evidence="1">
        <name>Mg(2+)</name>
        <dbReference type="ChEBI" id="CHEBI:18420"/>
    </cofactor>
</comment>
<dbReference type="GO" id="GO:0004337">
    <property type="term" value="F:(2E,6E)-farnesyl diphosphate synthase activity"/>
    <property type="evidence" value="ECO:0007669"/>
    <property type="project" value="UniProtKB-EC"/>
</dbReference>
<reference evidence="13 14" key="1">
    <citation type="submission" date="2019-10" db="EMBL/GenBank/DDBJ databases">
        <title>Genome sequencing of Lactobacillus fructivorans.</title>
        <authorList>
            <person name="Kim K."/>
        </authorList>
    </citation>
    <scope>NUCLEOTIDE SEQUENCE [LARGE SCALE GENOMIC DNA]</scope>
    <source>
        <strain evidence="13 14">LF543</strain>
    </source>
</reference>
<dbReference type="SUPFAM" id="SSF48576">
    <property type="entry name" value="Terpenoid synthases"/>
    <property type="match status" value="1"/>
</dbReference>
<keyword evidence="5 12" id="KW-0808">Transferase</keyword>
<organism evidence="13 14">
    <name type="scientific">Fructilactobacillus fructivorans</name>
    <dbReference type="NCBI Taxonomy" id="1614"/>
    <lineage>
        <taxon>Bacteria</taxon>
        <taxon>Bacillati</taxon>
        <taxon>Bacillota</taxon>
        <taxon>Bacilli</taxon>
        <taxon>Lactobacillales</taxon>
        <taxon>Lactobacillaceae</taxon>
        <taxon>Fructilactobacillus</taxon>
    </lineage>
</organism>
<evidence type="ECO:0000256" key="6">
    <source>
        <dbReference type="ARBA" id="ARBA00022723"/>
    </source>
</evidence>
<dbReference type="GO" id="GO:0046872">
    <property type="term" value="F:metal ion binding"/>
    <property type="evidence" value="ECO:0007669"/>
    <property type="project" value="UniProtKB-KW"/>
</dbReference>
<dbReference type="InterPro" id="IPR000092">
    <property type="entry name" value="Polyprenyl_synt"/>
</dbReference>
<dbReference type="Gene3D" id="1.10.600.10">
    <property type="entry name" value="Farnesyl Diphosphate Synthase"/>
    <property type="match status" value="1"/>
</dbReference>
<dbReference type="EMBL" id="CP045562">
    <property type="protein sequence ID" value="QFX93321.1"/>
    <property type="molecule type" value="Genomic_DNA"/>
</dbReference>
<evidence type="ECO:0000256" key="3">
    <source>
        <dbReference type="ARBA" id="ARBA00012439"/>
    </source>
</evidence>
<proteinExistence type="inferred from homology"/>
<keyword evidence="6" id="KW-0479">Metal-binding</keyword>
<evidence type="ECO:0000256" key="2">
    <source>
        <dbReference type="ARBA" id="ARBA00006706"/>
    </source>
</evidence>
<gene>
    <name evidence="13" type="ORF">LF543_03065</name>
</gene>
<evidence type="ECO:0000256" key="11">
    <source>
        <dbReference type="ARBA" id="ARBA00049399"/>
    </source>
</evidence>
<dbReference type="InterPro" id="IPR033749">
    <property type="entry name" value="Polyprenyl_synt_CS"/>
</dbReference>
<evidence type="ECO:0000256" key="4">
    <source>
        <dbReference type="ARBA" id="ARBA00015100"/>
    </source>
</evidence>
<dbReference type="CDD" id="cd00685">
    <property type="entry name" value="Trans_IPPS_HT"/>
    <property type="match status" value="1"/>
</dbReference>
<evidence type="ECO:0000256" key="10">
    <source>
        <dbReference type="ARBA" id="ARBA00032873"/>
    </source>
</evidence>
<evidence type="ECO:0000256" key="1">
    <source>
        <dbReference type="ARBA" id="ARBA00001946"/>
    </source>
</evidence>
<evidence type="ECO:0000256" key="5">
    <source>
        <dbReference type="ARBA" id="ARBA00022679"/>
    </source>
</evidence>
<evidence type="ECO:0000256" key="7">
    <source>
        <dbReference type="ARBA" id="ARBA00022842"/>
    </source>
</evidence>
<dbReference type="Proteomes" id="UP000327194">
    <property type="component" value="Chromosome"/>
</dbReference>
<name>A0AAE6P1D5_9LACO</name>
<comment type="catalytic activity">
    <reaction evidence="11">
        <text>isopentenyl diphosphate + (2E)-geranyl diphosphate = (2E,6E)-farnesyl diphosphate + diphosphate</text>
        <dbReference type="Rhea" id="RHEA:19361"/>
        <dbReference type="ChEBI" id="CHEBI:33019"/>
        <dbReference type="ChEBI" id="CHEBI:58057"/>
        <dbReference type="ChEBI" id="CHEBI:128769"/>
        <dbReference type="ChEBI" id="CHEBI:175763"/>
        <dbReference type="EC" id="2.5.1.10"/>
    </reaction>
</comment>
<evidence type="ECO:0000313" key="13">
    <source>
        <dbReference type="EMBL" id="QFX93321.1"/>
    </source>
</evidence>
<dbReference type="PROSITE" id="PS00723">
    <property type="entry name" value="POLYPRENYL_SYNTHASE_1"/>
    <property type="match status" value="1"/>
</dbReference>
<dbReference type="KEGG" id="lfv:LF543_03065"/>
<dbReference type="GO" id="GO:0016114">
    <property type="term" value="P:terpenoid biosynthetic process"/>
    <property type="evidence" value="ECO:0007669"/>
    <property type="project" value="UniProtKB-ARBA"/>
</dbReference>
<dbReference type="NCBIfam" id="NF045485">
    <property type="entry name" value="FPPsyn"/>
    <property type="match status" value="1"/>
</dbReference>
<keyword evidence="8" id="KW-0414">Isoprene biosynthesis</keyword>
<dbReference type="PROSITE" id="PS00444">
    <property type="entry name" value="POLYPRENYL_SYNTHASE_2"/>
    <property type="match status" value="1"/>
</dbReference>
<evidence type="ECO:0000256" key="8">
    <source>
        <dbReference type="ARBA" id="ARBA00023229"/>
    </source>
</evidence>
<dbReference type="PANTHER" id="PTHR43281:SF1">
    <property type="entry name" value="FARNESYL DIPHOSPHATE SYNTHASE"/>
    <property type="match status" value="1"/>
</dbReference>
<comment type="similarity">
    <text evidence="2 12">Belongs to the FPP/GGPP synthase family.</text>
</comment>
<accession>A0AAE6P1D5</accession>
<dbReference type="FunFam" id="1.10.600.10:FF:000001">
    <property type="entry name" value="Geranylgeranyl diphosphate synthase"/>
    <property type="match status" value="1"/>
</dbReference>
<dbReference type="AlphaFoldDB" id="A0AAE6P1D5"/>
<dbReference type="GO" id="GO:0005737">
    <property type="term" value="C:cytoplasm"/>
    <property type="evidence" value="ECO:0007669"/>
    <property type="project" value="UniProtKB-ARBA"/>
</dbReference>
<dbReference type="EC" id="2.5.1.10" evidence="3"/>
<evidence type="ECO:0000256" key="9">
    <source>
        <dbReference type="ARBA" id="ARBA00032380"/>
    </source>
</evidence>
<sequence length="294" mass="32616">MVTVMMANKQVLTEFKQEYIPQVDRVLENNIQKASSVKLIVKAMEYSLMAGGKRLRPLLTLATLQTLNHPIDEAMVRASSAVELIHTYSLIHDDLPAMDNDDYRRGKLSNHKEFGAGIATLAGDGLLTLAFGWLTNTSLSDTKKIELVRLLAHAAGPDGMVAGQTVDLSSDKKQLSLDELIHLHKQKTGELFHYCVMAGAIIADADEQSKKALSSFAWNFGLAFQIFDDIKDAPDDENQDDVDKNTYVNLLGMKGAKQKLKETVQASQHSLEELPDKFSPDLLSSFLSYFMVQK</sequence>
<dbReference type="PANTHER" id="PTHR43281">
    <property type="entry name" value="FARNESYL DIPHOSPHATE SYNTHASE"/>
    <property type="match status" value="1"/>
</dbReference>
<keyword evidence="7" id="KW-0460">Magnesium</keyword>
<dbReference type="InterPro" id="IPR008949">
    <property type="entry name" value="Isoprenoid_synthase_dom_sf"/>
</dbReference>
<dbReference type="SFLD" id="SFLDG01017">
    <property type="entry name" value="Polyprenyl_Transferase_Like"/>
    <property type="match status" value="1"/>
</dbReference>
<dbReference type="Pfam" id="PF00348">
    <property type="entry name" value="polyprenyl_synt"/>
    <property type="match status" value="1"/>
</dbReference>